<dbReference type="EMBL" id="CH981525">
    <property type="protein sequence ID" value="EDK43272.1"/>
    <property type="molecule type" value="Genomic_DNA"/>
</dbReference>
<gene>
    <name evidence="1" type="ORF">LELG_01450</name>
</gene>
<protein>
    <submittedName>
        <fullName evidence="1">Uncharacterized protein</fullName>
    </submittedName>
</protein>
<reference evidence="1 2" key="1">
    <citation type="journal article" date="2009" name="Nature">
        <title>Evolution of pathogenicity and sexual reproduction in eight Candida genomes.</title>
        <authorList>
            <person name="Butler G."/>
            <person name="Rasmussen M.D."/>
            <person name="Lin M.F."/>
            <person name="Santos M.A."/>
            <person name="Sakthikumar S."/>
            <person name="Munro C.A."/>
            <person name="Rheinbay E."/>
            <person name="Grabherr M."/>
            <person name="Forche A."/>
            <person name="Reedy J.L."/>
            <person name="Agrafioti I."/>
            <person name="Arnaud M.B."/>
            <person name="Bates S."/>
            <person name="Brown A.J."/>
            <person name="Brunke S."/>
            <person name="Costanzo M.C."/>
            <person name="Fitzpatrick D.A."/>
            <person name="de Groot P.W."/>
            <person name="Harris D."/>
            <person name="Hoyer L.L."/>
            <person name="Hube B."/>
            <person name="Klis F.M."/>
            <person name="Kodira C."/>
            <person name="Lennard N."/>
            <person name="Logue M.E."/>
            <person name="Martin R."/>
            <person name="Neiman A.M."/>
            <person name="Nikolaou E."/>
            <person name="Quail M.A."/>
            <person name="Quinn J."/>
            <person name="Santos M.C."/>
            <person name="Schmitzberger F.F."/>
            <person name="Sherlock G."/>
            <person name="Shah P."/>
            <person name="Silverstein K.A."/>
            <person name="Skrzypek M.S."/>
            <person name="Soll D."/>
            <person name="Staggs R."/>
            <person name="Stansfield I."/>
            <person name="Stumpf M.P."/>
            <person name="Sudbery P.E."/>
            <person name="Srikantha T."/>
            <person name="Zeng Q."/>
            <person name="Berman J."/>
            <person name="Berriman M."/>
            <person name="Heitman J."/>
            <person name="Gow N.A."/>
            <person name="Lorenz M.C."/>
            <person name="Birren B.W."/>
            <person name="Kellis M."/>
            <person name="Cuomo C.A."/>
        </authorList>
    </citation>
    <scope>NUCLEOTIDE SEQUENCE [LARGE SCALE GENOMIC DNA]</scope>
    <source>
        <strain evidence="2">ATCC 11503 / BCRC 21390 / CBS 2605 / JCM 1781 / NBRC 1676 / NRRL YB-4239</strain>
    </source>
</reference>
<evidence type="ECO:0000313" key="2">
    <source>
        <dbReference type="Proteomes" id="UP000001996"/>
    </source>
</evidence>
<dbReference type="AlphaFoldDB" id="A5DVR4"/>
<name>A5DVR4_LODEL</name>
<keyword evidence="2" id="KW-1185">Reference proteome</keyword>
<sequence length="230" mass="27339">MQDFGGKKLYTNFSFFLFFFLEIFEKLKDEIEPEIATLLKEFGIEYHNYSLNLKVKVYDLKKYFRIVKYFLSLRHTRFHDQIICKFLFSSKMKQRFLSKQVSTQTRTMLNECVKVIDDNPIISHLKILRRYLISAKRLIASYCIDNLYSLIDTTKFVNNTVRLVLTAQKFTKFSLKVKNTKMWIYFFVSVLSLTQADNSSTVFKALVIQANDPLISRIAMNSFQKHKLRH</sequence>
<proteinExistence type="predicted"/>
<organism evidence="1 2">
    <name type="scientific">Lodderomyces elongisporus (strain ATCC 11503 / CBS 2605 / JCM 1781 / NBRC 1676 / NRRL YB-4239)</name>
    <name type="common">Yeast</name>
    <name type="synonym">Saccharomyces elongisporus</name>
    <dbReference type="NCBI Taxonomy" id="379508"/>
    <lineage>
        <taxon>Eukaryota</taxon>
        <taxon>Fungi</taxon>
        <taxon>Dikarya</taxon>
        <taxon>Ascomycota</taxon>
        <taxon>Saccharomycotina</taxon>
        <taxon>Pichiomycetes</taxon>
        <taxon>Debaryomycetaceae</taxon>
        <taxon>Candida/Lodderomyces clade</taxon>
        <taxon>Lodderomyces</taxon>
    </lineage>
</organism>
<evidence type="ECO:0000313" key="1">
    <source>
        <dbReference type="EMBL" id="EDK43272.1"/>
    </source>
</evidence>
<dbReference type="Proteomes" id="UP000001996">
    <property type="component" value="Unassembled WGS sequence"/>
</dbReference>
<dbReference type="VEuPathDB" id="FungiDB:LELG_01450"/>
<accession>A5DVR4</accession>
<dbReference type="OrthoDB" id="72441at2759"/>
<dbReference type="HOGENOM" id="CLU_1204976_0_0_1"/>
<dbReference type="InParanoid" id="A5DVR4"/>